<keyword evidence="2" id="KW-1185">Reference proteome</keyword>
<dbReference type="InterPro" id="IPR029060">
    <property type="entry name" value="PIN-like_dom_sf"/>
</dbReference>
<dbReference type="eggNOG" id="arCOG04312">
    <property type="taxonomic scope" value="Archaea"/>
</dbReference>
<dbReference type="SUPFAM" id="SSF88723">
    <property type="entry name" value="PIN domain-like"/>
    <property type="match status" value="1"/>
</dbReference>
<evidence type="ECO:0000313" key="2">
    <source>
        <dbReference type="Proteomes" id="UP000007812"/>
    </source>
</evidence>
<name>F4FXX9_METCR</name>
<proteinExistence type="predicted"/>
<dbReference type="STRING" id="1006006.Mcup_0067"/>
<accession>F4FXX9</accession>
<dbReference type="EMBL" id="CP002656">
    <property type="protein sequence ID" value="AEB94177.1"/>
    <property type="molecule type" value="Genomic_DNA"/>
</dbReference>
<gene>
    <name evidence="1" type="ordered locus">Mcup_0067</name>
</gene>
<dbReference type="Proteomes" id="UP000007812">
    <property type="component" value="Chromosome"/>
</dbReference>
<sequence length="124" mass="14614">MSVYDKVDPFDLILEKFSYKPRFYIHKLVLKELDILFHKYNKSTKITSKLSLARKYLEVYKTWWEEVDMHSDLPTDDALLETAKDLGLIIFTNDECLRKRAKMNNVEIISLGRGGKVIKSFHTI</sequence>
<dbReference type="PATRIC" id="fig|1006006.8.peg.66"/>
<dbReference type="Gene3D" id="3.40.50.1010">
    <property type="entry name" value="5'-nuclease"/>
    <property type="match status" value="1"/>
</dbReference>
<reference evidence="1 2" key="1">
    <citation type="journal article" date="2011" name="J. Bacteriol.">
        <title>Complete genome sequence of Metallosphaera cuprina, a metal sulfide-oxidizing archaeon from a hot spring.</title>
        <authorList>
            <person name="Liu L.J."/>
            <person name="You X.Y."/>
            <person name="Zheng H."/>
            <person name="Wang S."/>
            <person name="Jiang C.Y."/>
            <person name="Liu S.J."/>
        </authorList>
    </citation>
    <scope>NUCLEOTIDE SEQUENCE [LARGE SCALE GENOMIC DNA]</scope>
    <source>
        <strain evidence="1 2">Ar-4</strain>
    </source>
</reference>
<organism evidence="1 2">
    <name type="scientific">Metallosphaera cuprina (strain Ar-4)</name>
    <dbReference type="NCBI Taxonomy" id="1006006"/>
    <lineage>
        <taxon>Archaea</taxon>
        <taxon>Thermoproteota</taxon>
        <taxon>Thermoprotei</taxon>
        <taxon>Sulfolobales</taxon>
        <taxon>Sulfolobaceae</taxon>
        <taxon>Metallosphaera</taxon>
    </lineage>
</organism>
<dbReference type="KEGG" id="mcn:Mcup_0067"/>
<evidence type="ECO:0000313" key="1">
    <source>
        <dbReference type="EMBL" id="AEB94177.1"/>
    </source>
</evidence>
<protein>
    <submittedName>
        <fullName evidence="1">PilT domain-containing protein</fullName>
    </submittedName>
</protein>
<dbReference type="AlphaFoldDB" id="F4FXX9"/>
<dbReference type="HOGENOM" id="CLU_107892_0_0_2"/>